<dbReference type="InterPro" id="IPR036388">
    <property type="entry name" value="WH-like_DNA-bd_sf"/>
</dbReference>
<dbReference type="Proteomes" id="UP000824242">
    <property type="component" value="Unassembled WGS sequence"/>
</dbReference>
<feature type="compositionally biased region" description="Basic and acidic residues" evidence="1">
    <location>
        <begin position="98"/>
        <end position="110"/>
    </location>
</feature>
<sequence>MPKKALESLTESMFYVLMALRRGPMCGIDAAAFIEQKTQGLLRLGPATLYTILGKFEKEGYIREIASDGRKRTYSITEKGEEAYQAEVERLRRCVADAESEGRRRDEQHDTGAAPHLAVPALSGV</sequence>
<evidence type="ECO:0000313" key="3">
    <source>
        <dbReference type="EMBL" id="HIR47112.1"/>
    </source>
</evidence>
<feature type="domain" description="Transcription regulator PadR N-terminal" evidence="2">
    <location>
        <begin position="16"/>
        <end position="85"/>
    </location>
</feature>
<comment type="caution">
    <text evidence="3">The sequence shown here is derived from an EMBL/GenBank/DDBJ whole genome shotgun (WGS) entry which is preliminary data.</text>
</comment>
<proteinExistence type="predicted"/>
<feature type="region of interest" description="Disordered" evidence="1">
    <location>
        <begin position="98"/>
        <end position="117"/>
    </location>
</feature>
<evidence type="ECO:0000256" key="1">
    <source>
        <dbReference type="SAM" id="MobiDB-lite"/>
    </source>
</evidence>
<reference evidence="3" key="1">
    <citation type="submission" date="2020-10" db="EMBL/GenBank/DDBJ databases">
        <authorList>
            <person name="Gilroy R."/>
        </authorList>
    </citation>
    <scope>NUCLEOTIDE SEQUENCE</scope>
    <source>
        <strain evidence="3">ChiSxjej1B13-7958</strain>
    </source>
</reference>
<dbReference type="Pfam" id="PF03551">
    <property type="entry name" value="PadR"/>
    <property type="match status" value="1"/>
</dbReference>
<dbReference type="PANTHER" id="PTHR33169:SF13">
    <property type="entry name" value="PADR-FAMILY TRANSCRIPTIONAL REGULATOR"/>
    <property type="match status" value="1"/>
</dbReference>
<dbReference type="EMBL" id="DVGZ01000055">
    <property type="protein sequence ID" value="HIR47112.1"/>
    <property type="molecule type" value="Genomic_DNA"/>
</dbReference>
<protein>
    <submittedName>
        <fullName evidence="3">Helix-turn-helix transcriptional regulator</fullName>
    </submittedName>
</protein>
<dbReference type="InterPro" id="IPR005149">
    <property type="entry name" value="Tscrpt_reg_PadR_N"/>
</dbReference>
<evidence type="ECO:0000259" key="2">
    <source>
        <dbReference type="Pfam" id="PF03551"/>
    </source>
</evidence>
<accession>A0A9D1AM44</accession>
<dbReference type="InterPro" id="IPR036390">
    <property type="entry name" value="WH_DNA-bd_sf"/>
</dbReference>
<gene>
    <name evidence="3" type="ORF">IAB89_05560</name>
</gene>
<organism evidence="3 4">
    <name type="scientific">Candidatus Caccousia avicola</name>
    <dbReference type="NCBI Taxonomy" id="2840721"/>
    <lineage>
        <taxon>Bacteria</taxon>
        <taxon>Bacillati</taxon>
        <taxon>Bacillota</taxon>
        <taxon>Clostridia</taxon>
        <taxon>Eubacteriales</taxon>
        <taxon>Oscillospiraceae</taxon>
        <taxon>Oscillospiraceae incertae sedis</taxon>
        <taxon>Candidatus Caccousia</taxon>
    </lineage>
</organism>
<dbReference type="PANTHER" id="PTHR33169">
    <property type="entry name" value="PADR-FAMILY TRANSCRIPTIONAL REGULATOR"/>
    <property type="match status" value="1"/>
</dbReference>
<dbReference type="InterPro" id="IPR052509">
    <property type="entry name" value="Metal_resp_DNA-bind_regulator"/>
</dbReference>
<dbReference type="SUPFAM" id="SSF46785">
    <property type="entry name" value="Winged helix' DNA-binding domain"/>
    <property type="match status" value="1"/>
</dbReference>
<reference evidence="3" key="2">
    <citation type="journal article" date="2021" name="PeerJ">
        <title>Extensive microbial diversity within the chicken gut microbiome revealed by metagenomics and culture.</title>
        <authorList>
            <person name="Gilroy R."/>
            <person name="Ravi A."/>
            <person name="Getino M."/>
            <person name="Pursley I."/>
            <person name="Horton D.L."/>
            <person name="Alikhan N.F."/>
            <person name="Baker D."/>
            <person name="Gharbi K."/>
            <person name="Hall N."/>
            <person name="Watson M."/>
            <person name="Adriaenssens E.M."/>
            <person name="Foster-Nyarko E."/>
            <person name="Jarju S."/>
            <person name="Secka A."/>
            <person name="Antonio M."/>
            <person name="Oren A."/>
            <person name="Chaudhuri R.R."/>
            <person name="La Ragione R."/>
            <person name="Hildebrand F."/>
            <person name="Pallen M.J."/>
        </authorList>
    </citation>
    <scope>NUCLEOTIDE SEQUENCE</scope>
    <source>
        <strain evidence="3">ChiSxjej1B13-7958</strain>
    </source>
</reference>
<dbReference type="Gene3D" id="1.10.10.10">
    <property type="entry name" value="Winged helix-like DNA-binding domain superfamily/Winged helix DNA-binding domain"/>
    <property type="match status" value="1"/>
</dbReference>
<dbReference type="AlphaFoldDB" id="A0A9D1AM44"/>
<name>A0A9D1AM44_9FIRM</name>
<evidence type="ECO:0000313" key="4">
    <source>
        <dbReference type="Proteomes" id="UP000824242"/>
    </source>
</evidence>